<dbReference type="Pfam" id="PF13578">
    <property type="entry name" value="Methyltransf_24"/>
    <property type="match status" value="1"/>
</dbReference>
<dbReference type="CDD" id="cd00761">
    <property type="entry name" value="Glyco_tranf_GTA_type"/>
    <property type="match status" value="1"/>
</dbReference>
<dbReference type="RefSeq" id="WP_317225525.1">
    <property type="nucleotide sequence ID" value="NZ_JAWJEJ010000001.1"/>
</dbReference>
<sequence length="719" mass="79267">MIPRISAIMPTADRRRFVPAAIAQFLAQERADAELVILDDGADSVADLIPGDRRVRYFREEAPRILGDKRNRLCSLARGEVIVHWDDDDWHAPDRLARQLAALDASGADIVGLDQIAFLADDGAQAWDYRWGGRQRWIYGASMAYRRSYWKRRRFPAIRTGEDTRFVLDARDAQIVAMADTDWLVARVHGGNTSPKRTRGGYWTERTPAPLRERIACWSGRSPPEAVAPIANVYALLAHERPECVVDLVRNLRWHDPVSPILVYDGSAGGTLIDPKLPWARWGVEIVPAPRPMKWGKLHDFALDCIRHLGMRDYDALTIVDSDQMQLRSGYPEFLAGQGGIPGILSSDPRPQGRATRIPPARTAQGERALWQPLLDRFEDGDAAFVHWSFWPGTVIGADCGRAIAALFEDAQLQGILGASKLWATEEILFPTLARLLGFPVQQNPCRGDWTQYRRRWSLRDLDAARGDARTFWMHPVPRALDDPLRRHLRASASQYRRAPPAPVTGPVSADAAILAEMRALPGWLSDAEANAVLSAARAALARDDTAGHLVEIGSHCGKATLLLGRAAEAALIPARVTAIDRFDGVTGSREDRLVRDGVTRGRFDQMLAGSGLGPWISARTGEACEFSSGDPVDLLLIDGLHDYPAVATDFAAFEAALTPGARVAFHDYADYFPGVAAFVDELVATGGWEIETAVETLRILRRSAPVEQVASHLLEVSA</sequence>
<accession>A0ABU3Y574</accession>
<dbReference type="Gene3D" id="3.90.550.10">
    <property type="entry name" value="Spore Coat Polysaccharide Biosynthesis Protein SpsA, Chain A"/>
    <property type="match status" value="1"/>
</dbReference>
<evidence type="ECO:0000259" key="1">
    <source>
        <dbReference type="Pfam" id="PF00535"/>
    </source>
</evidence>
<dbReference type="Pfam" id="PF00535">
    <property type="entry name" value="Glycos_transf_2"/>
    <property type="match status" value="1"/>
</dbReference>
<keyword evidence="2" id="KW-0328">Glycosyltransferase</keyword>
<feature type="domain" description="Glycosyltransferase 2-like" evidence="1">
    <location>
        <begin position="6"/>
        <end position="135"/>
    </location>
</feature>
<dbReference type="InterPro" id="IPR029063">
    <property type="entry name" value="SAM-dependent_MTases_sf"/>
</dbReference>
<gene>
    <name evidence="2" type="ORF">RZN05_05030</name>
</gene>
<keyword evidence="3" id="KW-1185">Reference proteome</keyword>
<dbReference type="InterPro" id="IPR001173">
    <property type="entry name" value="Glyco_trans_2-like"/>
</dbReference>
<reference evidence="2 3" key="1">
    <citation type="submission" date="2023-10" db="EMBL/GenBank/DDBJ databases">
        <title>Sphingomonas sp. HF-S4 16S ribosomal RNA gene Genome sequencing and assembly.</title>
        <authorList>
            <person name="Lee H."/>
        </authorList>
    </citation>
    <scope>NUCLEOTIDE SEQUENCE [LARGE SCALE GENOMIC DNA]</scope>
    <source>
        <strain evidence="2 3">HF-S4</strain>
    </source>
</reference>
<dbReference type="Gene3D" id="3.40.50.150">
    <property type="entry name" value="Vaccinia Virus protein VP39"/>
    <property type="match status" value="1"/>
</dbReference>
<evidence type="ECO:0000313" key="2">
    <source>
        <dbReference type="EMBL" id="MDV3456338.1"/>
    </source>
</evidence>
<dbReference type="GO" id="GO:0016757">
    <property type="term" value="F:glycosyltransferase activity"/>
    <property type="evidence" value="ECO:0007669"/>
    <property type="project" value="UniProtKB-KW"/>
</dbReference>
<dbReference type="SUPFAM" id="SSF53448">
    <property type="entry name" value="Nucleotide-diphospho-sugar transferases"/>
    <property type="match status" value="1"/>
</dbReference>
<dbReference type="InterPro" id="IPR029044">
    <property type="entry name" value="Nucleotide-diphossugar_trans"/>
</dbReference>
<organism evidence="2 3">
    <name type="scientific">Sphingomonas agrestis</name>
    <dbReference type="NCBI Taxonomy" id="3080540"/>
    <lineage>
        <taxon>Bacteria</taxon>
        <taxon>Pseudomonadati</taxon>
        <taxon>Pseudomonadota</taxon>
        <taxon>Alphaproteobacteria</taxon>
        <taxon>Sphingomonadales</taxon>
        <taxon>Sphingomonadaceae</taxon>
        <taxon>Sphingomonas</taxon>
    </lineage>
</organism>
<dbReference type="EC" id="2.4.-.-" evidence="2"/>
<dbReference type="SUPFAM" id="SSF53335">
    <property type="entry name" value="S-adenosyl-L-methionine-dependent methyltransferases"/>
    <property type="match status" value="1"/>
</dbReference>
<comment type="caution">
    <text evidence="2">The sequence shown here is derived from an EMBL/GenBank/DDBJ whole genome shotgun (WGS) entry which is preliminary data.</text>
</comment>
<name>A0ABU3Y574_9SPHN</name>
<dbReference type="PANTHER" id="PTHR22916:SF3">
    <property type="entry name" value="UDP-GLCNAC:BETAGAL BETA-1,3-N-ACETYLGLUCOSAMINYLTRANSFERASE-LIKE PROTEIN 1"/>
    <property type="match status" value="1"/>
</dbReference>
<dbReference type="PANTHER" id="PTHR22916">
    <property type="entry name" value="GLYCOSYLTRANSFERASE"/>
    <property type="match status" value="1"/>
</dbReference>
<dbReference type="EMBL" id="JAWJEJ010000001">
    <property type="protein sequence ID" value="MDV3456338.1"/>
    <property type="molecule type" value="Genomic_DNA"/>
</dbReference>
<dbReference type="Proteomes" id="UP001273531">
    <property type="component" value="Unassembled WGS sequence"/>
</dbReference>
<proteinExistence type="predicted"/>
<evidence type="ECO:0000313" key="3">
    <source>
        <dbReference type="Proteomes" id="UP001273531"/>
    </source>
</evidence>
<protein>
    <submittedName>
        <fullName evidence="2">Glycosyltransferase</fullName>
        <ecNumber evidence="2">2.4.-.-</ecNumber>
    </submittedName>
</protein>
<keyword evidence="2" id="KW-0808">Transferase</keyword>